<dbReference type="EMBL" id="FNOB01000016">
    <property type="protein sequence ID" value="SDX43862.1"/>
    <property type="molecule type" value="Genomic_DNA"/>
</dbReference>
<reference evidence="7 8" key="2">
    <citation type="submission" date="2016-10" db="EMBL/GenBank/DDBJ databases">
        <authorList>
            <person name="Varghese N."/>
            <person name="Submissions S."/>
        </authorList>
    </citation>
    <scope>NUCLEOTIDE SEQUENCE [LARGE SCALE GENOMIC DNA]</scope>
    <source>
        <strain evidence="7 8">DSM 24802</strain>
    </source>
</reference>
<dbReference type="Pfam" id="PF00126">
    <property type="entry name" value="HTH_1"/>
    <property type="match status" value="1"/>
</dbReference>
<evidence type="ECO:0000313" key="6">
    <source>
        <dbReference type="EMBL" id="GHE03549.1"/>
    </source>
</evidence>
<evidence type="ECO:0000256" key="3">
    <source>
        <dbReference type="ARBA" id="ARBA00023125"/>
    </source>
</evidence>
<dbReference type="Gene3D" id="3.40.190.290">
    <property type="match status" value="1"/>
</dbReference>
<evidence type="ECO:0000256" key="1">
    <source>
        <dbReference type="ARBA" id="ARBA00009437"/>
    </source>
</evidence>
<dbReference type="SUPFAM" id="SSF53850">
    <property type="entry name" value="Periplasmic binding protein-like II"/>
    <property type="match status" value="1"/>
</dbReference>
<proteinExistence type="inferred from homology"/>
<evidence type="ECO:0000313" key="7">
    <source>
        <dbReference type="EMBL" id="SDX43862.1"/>
    </source>
</evidence>
<protein>
    <submittedName>
        <fullName evidence="6">LysR family transcriptional regulator</fullName>
    </submittedName>
    <submittedName>
        <fullName evidence="7">Transcriptional regulator, LysR family</fullName>
    </submittedName>
</protein>
<dbReference type="CDD" id="cd08422">
    <property type="entry name" value="PBP2_CrgA_like"/>
    <property type="match status" value="1"/>
</dbReference>
<dbReference type="PROSITE" id="PS50931">
    <property type="entry name" value="HTH_LYSR"/>
    <property type="match status" value="1"/>
</dbReference>
<dbReference type="InterPro" id="IPR058163">
    <property type="entry name" value="LysR-type_TF_proteobact-type"/>
</dbReference>
<keyword evidence="3" id="KW-0238">DNA-binding</keyword>
<dbReference type="AlphaFoldDB" id="A0AAN4UTQ1"/>
<dbReference type="PANTHER" id="PTHR30537">
    <property type="entry name" value="HTH-TYPE TRANSCRIPTIONAL REGULATOR"/>
    <property type="match status" value="1"/>
</dbReference>
<keyword evidence="4" id="KW-0804">Transcription</keyword>
<comment type="similarity">
    <text evidence="1">Belongs to the LysR transcriptional regulatory family.</text>
</comment>
<reference evidence="6" key="1">
    <citation type="journal article" date="2014" name="Int. J. Syst. Evol. Microbiol.">
        <title>Complete genome sequence of Corynebacterium casei LMG S-19264T (=DSM 44701T), isolated from a smear-ripened cheese.</title>
        <authorList>
            <consortium name="US DOE Joint Genome Institute (JGI-PGF)"/>
            <person name="Walter F."/>
            <person name="Albersmeier A."/>
            <person name="Kalinowski J."/>
            <person name="Ruckert C."/>
        </authorList>
    </citation>
    <scope>NUCLEOTIDE SEQUENCE</scope>
    <source>
        <strain evidence="6">CGMCC 1.10859</strain>
    </source>
</reference>
<dbReference type="InterPro" id="IPR000847">
    <property type="entry name" value="LysR_HTH_N"/>
</dbReference>
<evidence type="ECO:0000259" key="5">
    <source>
        <dbReference type="PROSITE" id="PS50931"/>
    </source>
</evidence>
<keyword evidence="2" id="KW-0805">Transcription regulation</keyword>
<organism evidence="6 9">
    <name type="scientific">Allgaiera indica</name>
    <dbReference type="NCBI Taxonomy" id="765699"/>
    <lineage>
        <taxon>Bacteria</taxon>
        <taxon>Pseudomonadati</taxon>
        <taxon>Pseudomonadota</taxon>
        <taxon>Alphaproteobacteria</taxon>
        <taxon>Rhodobacterales</taxon>
        <taxon>Paracoccaceae</taxon>
        <taxon>Allgaiera</taxon>
    </lineage>
</organism>
<dbReference type="Gene3D" id="1.10.10.10">
    <property type="entry name" value="Winged helix-like DNA-binding domain superfamily/Winged helix DNA-binding domain"/>
    <property type="match status" value="1"/>
</dbReference>
<dbReference type="EMBL" id="BNAB01000013">
    <property type="protein sequence ID" value="GHE03549.1"/>
    <property type="molecule type" value="Genomic_DNA"/>
</dbReference>
<evidence type="ECO:0000256" key="2">
    <source>
        <dbReference type="ARBA" id="ARBA00023015"/>
    </source>
</evidence>
<keyword evidence="8" id="KW-1185">Reference proteome</keyword>
<dbReference type="PANTHER" id="PTHR30537:SF5">
    <property type="entry name" value="HTH-TYPE TRANSCRIPTIONAL ACTIVATOR TTDR-RELATED"/>
    <property type="match status" value="1"/>
</dbReference>
<reference evidence="6" key="3">
    <citation type="submission" date="2023-06" db="EMBL/GenBank/DDBJ databases">
        <authorList>
            <person name="Sun Q."/>
            <person name="Zhou Y."/>
        </authorList>
    </citation>
    <scope>NUCLEOTIDE SEQUENCE</scope>
    <source>
        <strain evidence="6">CGMCC 1.10859</strain>
    </source>
</reference>
<dbReference type="RefSeq" id="WP_035837677.1">
    <property type="nucleotide sequence ID" value="NZ_BNAB01000013.1"/>
</dbReference>
<dbReference type="SUPFAM" id="SSF46785">
    <property type="entry name" value="Winged helix' DNA-binding domain"/>
    <property type="match status" value="1"/>
</dbReference>
<dbReference type="Proteomes" id="UP000199541">
    <property type="component" value="Unassembled WGS sequence"/>
</dbReference>
<feature type="domain" description="HTH lysR-type" evidence="5">
    <location>
        <begin position="1"/>
        <end position="59"/>
    </location>
</feature>
<dbReference type="FunFam" id="1.10.10.10:FF:000001">
    <property type="entry name" value="LysR family transcriptional regulator"/>
    <property type="match status" value="1"/>
</dbReference>
<dbReference type="InterPro" id="IPR005119">
    <property type="entry name" value="LysR_subst-bd"/>
</dbReference>
<evidence type="ECO:0000256" key="4">
    <source>
        <dbReference type="ARBA" id="ARBA00023163"/>
    </source>
</evidence>
<dbReference type="GO" id="GO:0003700">
    <property type="term" value="F:DNA-binding transcription factor activity"/>
    <property type="evidence" value="ECO:0007669"/>
    <property type="project" value="InterPro"/>
</dbReference>
<evidence type="ECO:0000313" key="8">
    <source>
        <dbReference type="Proteomes" id="UP000199541"/>
    </source>
</evidence>
<accession>A0AAN4UTQ1</accession>
<evidence type="ECO:0000313" key="9">
    <source>
        <dbReference type="Proteomes" id="UP000634647"/>
    </source>
</evidence>
<dbReference type="GO" id="GO:0003677">
    <property type="term" value="F:DNA binding"/>
    <property type="evidence" value="ECO:0007669"/>
    <property type="project" value="UniProtKB-KW"/>
</dbReference>
<dbReference type="InterPro" id="IPR036390">
    <property type="entry name" value="WH_DNA-bd_sf"/>
</dbReference>
<gene>
    <name evidence="6" type="ORF">GCM10008024_27350</name>
    <name evidence="7" type="ORF">SAMN05444006_11644</name>
</gene>
<name>A0AAN4UTQ1_9RHOB</name>
<dbReference type="Proteomes" id="UP000634647">
    <property type="component" value="Unassembled WGS sequence"/>
</dbReference>
<sequence length="305" mass="33231">MSYVNNVKMFVRVYELGSMSAAARDQRTSPAVASARVAEMEKHLGVRLFNRTTRSLHPTESGRLFYEGALKVLDAIDAAEAAVVSATQSPRGTVFVAAPLGIGRRLIAPAVPAFKDAYPQIDVRLRLSDRVIDVAGEGLDVAFHLGILEDSSLKVRVIAECPRVLCAAPDYIARRGMPEDGAALVAGHDCLTLRFPGAKEFQWTLQTPEGPRRFEISGPFESDDGDVLTGWALDGRGVVMKPLFEVAEYLRDGRLQIVAEASPPVPAQLSCLYPHRRFKDPKIRVFVDFMAARCKAEIGAALLPG</sequence>
<comment type="caution">
    <text evidence="6">The sequence shown here is derived from an EMBL/GenBank/DDBJ whole genome shotgun (WGS) entry which is preliminary data.</text>
</comment>
<dbReference type="InterPro" id="IPR036388">
    <property type="entry name" value="WH-like_DNA-bd_sf"/>
</dbReference>
<dbReference type="Pfam" id="PF03466">
    <property type="entry name" value="LysR_substrate"/>
    <property type="match status" value="1"/>
</dbReference>